<evidence type="ECO:0008006" key="4">
    <source>
        <dbReference type="Google" id="ProtNLM"/>
    </source>
</evidence>
<dbReference type="Proteomes" id="UP000235778">
    <property type="component" value="Unassembled WGS sequence"/>
</dbReference>
<keyword evidence="1" id="KW-0812">Transmembrane</keyword>
<proteinExistence type="predicted"/>
<evidence type="ECO:0000313" key="2">
    <source>
        <dbReference type="EMBL" id="PME71554.1"/>
    </source>
</evidence>
<name>A0A2N7C6C9_9VIBR</name>
<comment type="caution">
    <text evidence="2">The sequence shown here is derived from an EMBL/GenBank/DDBJ whole genome shotgun (WGS) entry which is preliminary data.</text>
</comment>
<dbReference type="EMBL" id="MCSI01000036">
    <property type="protein sequence ID" value="PME71554.1"/>
    <property type="molecule type" value="Genomic_DNA"/>
</dbReference>
<sequence length="132" mass="14649">MEKTLQTKLATSLLLLRVGIFIVFLFWGLDKILVPEHATKVLSGFYGIDISDNAMMALGVAQLGFLGAFVVGMWKKYTYGAVLVLHAGSTFASFAKYMDPFNNLLFFASWPMLAACIALFLLRDYDTYSVAN</sequence>
<evidence type="ECO:0000313" key="3">
    <source>
        <dbReference type="Proteomes" id="UP000235778"/>
    </source>
</evidence>
<gene>
    <name evidence="2" type="ORF">BCV30_03715</name>
</gene>
<evidence type="ECO:0000256" key="1">
    <source>
        <dbReference type="SAM" id="Phobius"/>
    </source>
</evidence>
<feature type="transmembrane region" description="Helical" evidence="1">
    <location>
        <begin position="54"/>
        <end position="72"/>
    </location>
</feature>
<feature type="transmembrane region" description="Helical" evidence="1">
    <location>
        <begin position="104"/>
        <end position="122"/>
    </location>
</feature>
<feature type="transmembrane region" description="Helical" evidence="1">
    <location>
        <begin position="12"/>
        <end position="34"/>
    </location>
</feature>
<keyword evidence="1" id="KW-1133">Transmembrane helix</keyword>
<reference evidence="3" key="1">
    <citation type="submission" date="2016-07" db="EMBL/GenBank/DDBJ databases">
        <title>Nontailed viruses are major unrecognized killers of bacteria in the ocean.</title>
        <authorList>
            <person name="Kauffman K."/>
            <person name="Hussain F."/>
            <person name="Yang J."/>
            <person name="Arevalo P."/>
            <person name="Brown J."/>
            <person name="Cutler M."/>
            <person name="Kelly L."/>
            <person name="Polz M.F."/>
        </authorList>
    </citation>
    <scope>NUCLEOTIDE SEQUENCE [LARGE SCALE GENOMIC DNA]</scope>
    <source>
        <strain evidence="3">10N.286.55.C1</strain>
    </source>
</reference>
<keyword evidence="1" id="KW-0472">Membrane</keyword>
<protein>
    <recommendedName>
        <fullName evidence="4">DoxX family protein</fullName>
    </recommendedName>
</protein>
<accession>A0A2N7C6C9</accession>
<dbReference type="RefSeq" id="WP_102268591.1">
    <property type="nucleotide sequence ID" value="NZ_MCSH01000152.1"/>
</dbReference>
<dbReference type="AlphaFoldDB" id="A0A2N7C6C9"/>
<organism evidence="2 3">
    <name type="scientific">Vibrio lentus</name>
    <dbReference type="NCBI Taxonomy" id="136468"/>
    <lineage>
        <taxon>Bacteria</taxon>
        <taxon>Pseudomonadati</taxon>
        <taxon>Pseudomonadota</taxon>
        <taxon>Gammaproteobacteria</taxon>
        <taxon>Vibrionales</taxon>
        <taxon>Vibrionaceae</taxon>
        <taxon>Vibrio</taxon>
    </lineage>
</organism>